<dbReference type="PANTHER" id="PTHR24082">
    <property type="entry name" value="NUCLEAR HORMONE RECEPTOR"/>
    <property type="match status" value="1"/>
</dbReference>
<dbReference type="InterPro" id="IPR050234">
    <property type="entry name" value="Nuclear_hormone_rcpt_NR1"/>
</dbReference>
<reference evidence="13" key="2">
    <citation type="submission" date="2020-01" db="EMBL/GenBank/DDBJ databases">
        <authorList>
            <person name="Korhonen P.K.K."/>
            <person name="Guangxu M.G."/>
            <person name="Wang T.W."/>
            <person name="Stroehlein A.J.S."/>
            <person name="Young N.D."/>
            <person name="Ang C.-S.A."/>
            <person name="Fernando D.W.F."/>
            <person name="Lu H.L."/>
            <person name="Taylor S.T."/>
            <person name="Ehtesham M.E.M."/>
            <person name="Najaraj S.H.N."/>
            <person name="Harsha G.H.G."/>
            <person name="Madugundu A.M."/>
            <person name="Renuse S.R."/>
            <person name="Holt D.H."/>
            <person name="Pandey A.P."/>
            <person name="Papenfuss A.P."/>
            <person name="Gasser R.B.G."/>
            <person name="Fischer K.F."/>
        </authorList>
    </citation>
    <scope>NUCLEOTIDE SEQUENCE</scope>
    <source>
        <strain evidence="13">SSS_KF_BRIS2020</strain>
    </source>
</reference>
<dbReference type="InterPro" id="IPR013087">
    <property type="entry name" value="Znf_C2H2_type"/>
</dbReference>
<dbReference type="OrthoDB" id="308383at2759"/>
<keyword evidence="6" id="KW-0804">Transcription</keyword>
<dbReference type="PROSITE" id="PS00028">
    <property type="entry name" value="ZINC_FINGER_C2H2_1"/>
    <property type="match status" value="1"/>
</dbReference>
<dbReference type="PROSITE" id="PS51030">
    <property type="entry name" value="NUCLEAR_REC_DBD_2"/>
    <property type="match status" value="1"/>
</dbReference>
<keyword evidence="3" id="KW-0862">Zinc</keyword>
<evidence type="ECO:0000256" key="10">
    <source>
        <dbReference type="SAM" id="MobiDB-lite"/>
    </source>
</evidence>
<proteinExistence type="predicted"/>
<evidence type="ECO:0000256" key="6">
    <source>
        <dbReference type="ARBA" id="ARBA00023163"/>
    </source>
</evidence>
<dbReference type="GO" id="GO:0000978">
    <property type="term" value="F:RNA polymerase II cis-regulatory region sequence-specific DNA binding"/>
    <property type="evidence" value="ECO:0007669"/>
    <property type="project" value="TreeGrafter"/>
</dbReference>
<evidence type="ECO:0000256" key="7">
    <source>
        <dbReference type="ARBA" id="ARBA00023170"/>
    </source>
</evidence>
<keyword evidence="5" id="KW-0238">DNA-binding</keyword>
<dbReference type="EnsemblMetazoa" id="SSS_5298s_mrna">
    <property type="protein sequence ID" value="KAF7492579.1"/>
    <property type="gene ID" value="SSS_5298"/>
</dbReference>
<reference evidence="14" key="3">
    <citation type="submission" date="2022-06" db="UniProtKB">
        <authorList>
            <consortium name="EnsemblMetazoa"/>
        </authorList>
    </citation>
    <scope>IDENTIFICATION</scope>
</reference>
<dbReference type="GO" id="GO:0000122">
    <property type="term" value="P:negative regulation of transcription by RNA polymerase II"/>
    <property type="evidence" value="ECO:0007669"/>
    <property type="project" value="TreeGrafter"/>
</dbReference>
<dbReference type="GO" id="GO:0008270">
    <property type="term" value="F:zinc ion binding"/>
    <property type="evidence" value="ECO:0007669"/>
    <property type="project" value="UniProtKB-KW"/>
</dbReference>
<name>A0A834R7U0_SARSC</name>
<gene>
    <name evidence="13" type="ORF">SSS_5298</name>
</gene>
<dbReference type="PROSITE" id="PS51058">
    <property type="entry name" value="ZF_CXXC"/>
    <property type="match status" value="1"/>
</dbReference>
<feature type="region of interest" description="Disordered" evidence="10">
    <location>
        <begin position="65"/>
        <end position="111"/>
    </location>
</feature>
<feature type="compositionally biased region" description="Acidic residues" evidence="10">
    <location>
        <begin position="65"/>
        <end position="93"/>
    </location>
</feature>
<evidence type="ECO:0000256" key="9">
    <source>
        <dbReference type="PROSITE-ProRule" id="PRU00509"/>
    </source>
</evidence>
<accession>A0A834R7U0</accession>
<dbReference type="InterPro" id="IPR013088">
    <property type="entry name" value="Znf_NHR/GATA"/>
</dbReference>
<protein>
    <submittedName>
        <fullName evidence="13">JmjC domain-containing histone demethylation protein 1</fullName>
    </submittedName>
</protein>
<feature type="domain" description="Nuclear receptor" evidence="11">
    <location>
        <begin position="139"/>
        <end position="220"/>
    </location>
</feature>
<dbReference type="InterPro" id="IPR002857">
    <property type="entry name" value="Znf_CXXC"/>
</dbReference>
<evidence type="ECO:0000256" key="2">
    <source>
        <dbReference type="ARBA" id="ARBA00022771"/>
    </source>
</evidence>
<evidence type="ECO:0000256" key="1">
    <source>
        <dbReference type="ARBA" id="ARBA00022723"/>
    </source>
</evidence>
<dbReference type="SUPFAM" id="SSF57716">
    <property type="entry name" value="Glucocorticoid receptor-like (DNA-binding domain)"/>
    <property type="match status" value="1"/>
</dbReference>
<dbReference type="Pfam" id="PF02008">
    <property type="entry name" value="zf-CXXC"/>
    <property type="match status" value="1"/>
</dbReference>
<dbReference type="Gene3D" id="3.30.50.10">
    <property type="entry name" value="Erythroid Transcription Factor GATA-1, subunit A"/>
    <property type="match status" value="1"/>
</dbReference>
<dbReference type="Pfam" id="PF00105">
    <property type="entry name" value="zf-C4"/>
    <property type="match status" value="1"/>
</dbReference>
<dbReference type="EMBL" id="WVUK01000056">
    <property type="protein sequence ID" value="KAF7492579.1"/>
    <property type="molecule type" value="Genomic_DNA"/>
</dbReference>
<keyword evidence="8" id="KW-0539">Nucleus</keyword>
<keyword evidence="2 9" id="KW-0863">Zinc-finger</keyword>
<dbReference type="GO" id="GO:0045944">
    <property type="term" value="P:positive regulation of transcription by RNA polymerase II"/>
    <property type="evidence" value="ECO:0007669"/>
    <property type="project" value="TreeGrafter"/>
</dbReference>
<dbReference type="PANTHER" id="PTHR24082:SF507">
    <property type="entry name" value="BILE ACID RECEPTOR-RELATED"/>
    <property type="match status" value="1"/>
</dbReference>
<keyword evidence="4" id="KW-0805">Transcription regulation</keyword>
<sequence>MQIIQSDSNKTIRSLICDQNGIIIAETVYRCLFCASIFNSLDLVHIHYYHDHLVEQNIEFTPNDEFEEEKSIEPIDYDNDDYDPIEEEPDEIDNFSINNQPNEDSISHHSSDNHDIDQGFYSVSPESKSSIQSQPGRKTVTCEVCGMTKFYSHISRRYGVFSCESCAKFFYRYTQKPQNYTCPNGGNCSLQIESPGSRCKACLLDACLGKYILDPKKHPKVFKKHFTRPSTNSVDMVIESVVNGHFNESDIKESRGLESPPLQLNFDQYLTDEIRNPKKMKTLTTKAKRGVEDFMKTQKSRRMPCRSCEGCQSDDCGDCLYCLDKPKFGGSDVKKQKCMKRKCLRLK</sequence>
<dbReference type="SMART" id="SM00399">
    <property type="entry name" value="ZnF_C4"/>
    <property type="match status" value="1"/>
</dbReference>
<keyword evidence="15" id="KW-1185">Reference proteome</keyword>
<evidence type="ECO:0000313" key="15">
    <source>
        <dbReference type="Proteomes" id="UP000070412"/>
    </source>
</evidence>
<evidence type="ECO:0000259" key="11">
    <source>
        <dbReference type="PROSITE" id="PS51030"/>
    </source>
</evidence>
<dbReference type="InterPro" id="IPR001628">
    <property type="entry name" value="Znf_hrmn_rcpt"/>
</dbReference>
<evidence type="ECO:0000313" key="14">
    <source>
        <dbReference type="EnsemblMetazoa" id="KAF7492579.1"/>
    </source>
</evidence>
<feature type="domain" description="CXXC-type" evidence="12">
    <location>
        <begin position="298"/>
        <end position="344"/>
    </location>
</feature>
<reference evidence="15" key="1">
    <citation type="journal article" date="2020" name="PLoS Negl. Trop. Dis.">
        <title>High-quality nuclear genome for Sarcoptes scabiei-A critical resource for a neglected parasite.</title>
        <authorList>
            <person name="Korhonen P.K."/>
            <person name="Gasser R.B."/>
            <person name="Ma G."/>
            <person name="Wang T."/>
            <person name="Stroehlein A.J."/>
            <person name="Young N.D."/>
            <person name="Ang C.S."/>
            <person name="Fernando D.D."/>
            <person name="Lu H.C."/>
            <person name="Taylor S."/>
            <person name="Reynolds S.L."/>
            <person name="Mofiz E."/>
            <person name="Najaraj S.H."/>
            <person name="Gowda H."/>
            <person name="Madugundu A."/>
            <person name="Renuse S."/>
            <person name="Holt D."/>
            <person name="Pandey A."/>
            <person name="Papenfuss A.T."/>
            <person name="Fischer K."/>
        </authorList>
    </citation>
    <scope>NUCLEOTIDE SEQUENCE [LARGE SCALE GENOMIC DNA]</scope>
</reference>
<evidence type="ECO:0000256" key="8">
    <source>
        <dbReference type="ARBA" id="ARBA00023242"/>
    </source>
</evidence>
<evidence type="ECO:0000256" key="4">
    <source>
        <dbReference type="ARBA" id="ARBA00023015"/>
    </source>
</evidence>
<evidence type="ECO:0000259" key="12">
    <source>
        <dbReference type="PROSITE" id="PS51058"/>
    </source>
</evidence>
<dbReference type="GO" id="GO:0030154">
    <property type="term" value="P:cell differentiation"/>
    <property type="evidence" value="ECO:0007669"/>
    <property type="project" value="TreeGrafter"/>
</dbReference>
<evidence type="ECO:0000313" key="13">
    <source>
        <dbReference type="EMBL" id="KAF7492579.1"/>
    </source>
</evidence>
<evidence type="ECO:0000256" key="5">
    <source>
        <dbReference type="ARBA" id="ARBA00023125"/>
    </source>
</evidence>
<dbReference type="GO" id="GO:0004879">
    <property type="term" value="F:nuclear receptor activity"/>
    <property type="evidence" value="ECO:0007669"/>
    <property type="project" value="TreeGrafter"/>
</dbReference>
<dbReference type="AlphaFoldDB" id="A0A834R7U0"/>
<dbReference type="Proteomes" id="UP000070412">
    <property type="component" value="Unassembled WGS sequence"/>
</dbReference>
<organism evidence="13">
    <name type="scientific">Sarcoptes scabiei</name>
    <name type="common">Itch mite</name>
    <name type="synonym">Acarus scabiei</name>
    <dbReference type="NCBI Taxonomy" id="52283"/>
    <lineage>
        <taxon>Eukaryota</taxon>
        <taxon>Metazoa</taxon>
        <taxon>Ecdysozoa</taxon>
        <taxon>Arthropoda</taxon>
        <taxon>Chelicerata</taxon>
        <taxon>Arachnida</taxon>
        <taxon>Acari</taxon>
        <taxon>Acariformes</taxon>
        <taxon>Sarcoptiformes</taxon>
        <taxon>Astigmata</taxon>
        <taxon>Psoroptidia</taxon>
        <taxon>Sarcoptoidea</taxon>
        <taxon>Sarcoptidae</taxon>
        <taxon>Sarcoptinae</taxon>
        <taxon>Sarcoptes</taxon>
    </lineage>
</organism>
<keyword evidence="7" id="KW-0675">Receptor</keyword>
<keyword evidence="1" id="KW-0479">Metal-binding</keyword>
<evidence type="ECO:0000256" key="3">
    <source>
        <dbReference type="ARBA" id="ARBA00022833"/>
    </source>
</evidence>